<gene>
    <name evidence="3" type="ORF">BSAL_62580</name>
</gene>
<evidence type="ECO:0000256" key="1">
    <source>
        <dbReference type="SAM" id="Phobius"/>
    </source>
</evidence>
<reference evidence="4" key="1">
    <citation type="submission" date="2015-09" db="EMBL/GenBank/DDBJ databases">
        <authorList>
            <consortium name="Pathogen Informatics"/>
        </authorList>
    </citation>
    <scope>NUCLEOTIDE SEQUENCE [LARGE SCALE GENOMIC DNA]</scope>
    <source>
        <strain evidence="4">Lake Konstanz</strain>
    </source>
</reference>
<dbReference type="Proteomes" id="UP000051952">
    <property type="component" value="Unassembled WGS sequence"/>
</dbReference>
<evidence type="ECO:0000256" key="2">
    <source>
        <dbReference type="SAM" id="SignalP"/>
    </source>
</evidence>
<evidence type="ECO:0000313" key="4">
    <source>
        <dbReference type="Proteomes" id="UP000051952"/>
    </source>
</evidence>
<protein>
    <submittedName>
        <fullName evidence="3">Membrane-associated protein, putative</fullName>
    </submittedName>
</protein>
<dbReference type="AlphaFoldDB" id="A0A0S4IS42"/>
<feature type="transmembrane region" description="Helical" evidence="1">
    <location>
        <begin position="32"/>
        <end position="56"/>
    </location>
</feature>
<keyword evidence="2" id="KW-0732">Signal</keyword>
<evidence type="ECO:0000313" key="3">
    <source>
        <dbReference type="EMBL" id="CUF44685.1"/>
    </source>
</evidence>
<keyword evidence="1" id="KW-1133">Transmembrane helix</keyword>
<accession>A0A0S4IS42</accession>
<feature type="signal peptide" evidence="2">
    <location>
        <begin position="1"/>
        <end position="22"/>
    </location>
</feature>
<organism evidence="3 4">
    <name type="scientific">Bodo saltans</name>
    <name type="common">Flagellated protozoan</name>
    <dbReference type="NCBI Taxonomy" id="75058"/>
    <lineage>
        <taxon>Eukaryota</taxon>
        <taxon>Discoba</taxon>
        <taxon>Euglenozoa</taxon>
        <taxon>Kinetoplastea</taxon>
        <taxon>Metakinetoplastina</taxon>
        <taxon>Eubodonida</taxon>
        <taxon>Bodonidae</taxon>
        <taxon>Bodo</taxon>
    </lineage>
</organism>
<dbReference type="EMBL" id="CYKH01000327">
    <property type="protein sequence ID" value="CUF44685.1"/>
    <property type="molecule type" value="Genomic_DNA"/>
</dbReference>
<proteinExistence type="predicted"/>
<keyword evidence="1" id="KW-0472">Membrane</keyword>
<dbReference type="VEuPathDB" id="TriTrypDB:BSAL_62580"/>
<name>A0A0S4IS42_BODSA</name>
<feature type="chain" id="PRO_5006621575" evidence="2">
    <location>
        <begin position="23"/>
        <end position="140"/>
    </location>
</feature>
<feature type="non-terminal residue" evidence="3">
    <location>
        <position position="1"/>
    </location>
</feature>
<sequence>TSFLSAIAMILLALVTLLGVMCRHDVVQAPAVIAVGVVCSVFGVCQSVFTAGATIVEMYLMRQHGSSSDVLCTTEQGDDVRMLPTSSIIISPQHTHERHPLNTATMTFNFVVNDAARRVSRDAALSRLVQLICEKHANIL</sequence>
<keyword evidence="1" id="KW-0812">Transmembrane</keyword>
<keyword evidence="4" id="KW-1185">Reference proteome</keyword>